<comment type="caution">
    <text evidence="2">The sequence shown here is derived from an EMBL/GenBank/DDBJ whole genome shotgun (WGS) entry which is preliminary data.</text>
</comment>
<organism evidence="2 3">
    <name type="scientific">Stylosanthes scabra</name>
    <dbReference type="NCBI Taxonomy" id="79078"/>
    <lineage>
        <taxon>Eukaryota</taxon>
        <taxon>Viridiplantae</taxon>
        <taxon>Streptophyta</taxon>
        <taxon>Embryophyta</taxon>
        <taxon>Tracheophyta</taxon>
        <taxon>Spermatophyta</taxon>
        <taxon>Magnoliopsida</taxon>
        <taxon>eudicotyledons</taxon>
        <taxon>Gunneridae</taxon>
        <taxon>Pentapetalae</taxon>
        <taxon>rosids</taxon>
        <taxon>fabids</taxon>
        <taxon>Fabales</taxon>
        <taxon>Fabaceae</taxon>
        <taxon>Papilionoideae</taxon>
        <taxon>50 kb inversion clade</taxon>
        <taxon>dalbergioids sensu lato</taxon>
        <taxon>Dalbergieae</taxon>
        <taxon>Pterocarpus clade</taxon>
        <taxon>Stylosanthes</taxon>
    </lineage>
</organism>
<name>A0ABU6TQ28_9FABA</name>
<protein>
    <submittedName>
        <fullName evidence="2">Uncharacterized protein</fullName>
    </submittedName>
</protein>
<proteinExistence type="predicted"/>
<feature type="region of interest" description="Disordered" evidence="1">
    <location>
        <begin position="1"/>
        <end position="24"/>
    </location>
</feature>
<accession>A0ABU6TQ28</accession>
<keyword evidence="3" id="KW-1185">Reference proteome</keyword>
<feature type="compositionally biased region" description="Basic residues" evidence="1">
    <location>
        <begin position="1"/>
        <end position="10"/>
    </location>
</feature>
<evidence type="ECO:0000313" key="3">
    <source>
        <dbReference type="Proteomes" id="UP001341840"/>
    </source>
</evidence>
<reference evidence="2 3" key="1">
    <citation type="journal article" date="2023" name="Plants (Basel)">
        <title>Bridging the Gap: Combining Genomics and Transcriptomics Approaches to Understand Stylosanthes scabra, an Orphan Legume from the Brazilian Caatinga.</title>
        <authorList>
            <person name="Ferreira-Neto J.R.C."/>
            <person name="da Silva M.D."/>
            <person name="Binneck E."/>
            <person name="de Melo N.F."/>
            <person name="da Silva R.H."/>
            <person name="de Melo A.L.T.M."/>
            <person name="Pandolfi V."/>
            <person name="Bustamante F.O."/>
            <person name="Brasileiro-Vidal A.C."/>
            <person name="Benko-Iseppon A.M."/>
        </authorList>
    </citation>
    <scope>NUCLEOTIDE SEQUENCE [LARGE SCALE GENOMIC DNA]</scope>
    <source>
        <tissue evidence="2">Leaves</tissue>
    </source>
</reference>
<dbReference type="Proteomes" id="UP001341840">
    <property type="component" value="Unassembled WGS sequence"/>
</dbReference>
<sequence>MPRVKQIGRRTRVDPNALPMPPRLSQLPEERWFDDDNERVAYDERLSKMEILPPKFIGDGVLPDEKYPEFWRLIDIQGLHPFLYMRERYYPRFVATTYTTMFIRDNLNDDGSGSFVFGFRLGGRNYEIPLTTLANVWGLKNEDVIRGLRLEHAASGKYTISRMSTNHRLLLYVLSYVLLPRKSNHGSASEEDLLILWAIVQEKQIHWPYLMAYRMLRIFEITPLDLTREEDVELEISHAISSKNIHQMRRNLVDHIGVAEDAGVNAMADSTETGVPPQFQPDVAEFVRKGFEDMRSMMTEGFARLSDRIDRLDTHIISQDTDIRNLRDEFRSFHGERMYVDFQEQPEDNPMQD</sequence>
<evidence type="ECO:0000313" key="2">
    <source>
        <dbReference type="EMBL" id="MED6150891.1"/>
    </source>
</evidence>
<evidence type="ECO:0000256" key="1">
    <source>
        <dbReference type="SAM" id="MobiDB-lite"/>
    </source>
</evidence>
<dbReference type="EMBL" id="JASCZI010091645">
    <property type="protein sequence ID" value="MED6150891.1"/>
    <property type="molecule type" value="Genomic_DNA"/>
</dbReference>
<gene>
    <name evidence="2" type="ORF">PIB30_077016</name>
</gene>